<feature type="binding site" evidence="5">
    <location>
        <position position="119"/>
    </location>
    <ligand>
        <name>FAD</name>
        <dbReference type="ChEBI" id="CHEBI:57692"/>
    </ligand>
</feature>
<comment type="subcellular location">
    <subcellularLocation>
        <location evidence="5">Cytoplasm</location>
    </subcellularLocation>
</comment>
<evidence type="ECO:0000256" key="1">
    <source>
        <dbReference type="ARBA" id="ARBA00022630"/>
    </source>
</evidence>
<reference evidence="8" key="1">
    <citation type="submission" date="2009-08" db="EMBL/GenBank/DDBJ databases">
        <title>The complete genome of Chitinophaga pinensis DSM 2588.</title>
        <authorList>
            <consortium name="US DOE Joint Genome Institute (JGI-PGF)"/>
            <person name="Lucas S."/>
            <person name="Copeland A."/>
            <person name="Lapidus A."/>
            <person name="Glavina del Rio T."/>
            <person name="Dalin E."/>
            <person name="Tice H."/>
            <person name="Bruce D."/>
            <person name="Goodwin L."/>
            <person name="Pitluck S."/>
            <person name="Kyrpides N."/>
            <person name="Mavromatis K."/>
            <person name="Ivanova N."/>
            <person name="Mikhailova N."/>
            <person name="Sims D."/>
            <person name="Meinche L."/>
            <person name="Brettin T."/>
            <person name="Detter J.C."/>
            <person name="Han C."/>
            <person name="Larimer F."/>
            <person name="Land M."/>
            <person name="Hauser L."/>
            <person name="Markowitz V."/>
            <person name="Cheng J.-F."/>
            <person name="Hugenholtz P."/>
            <person name="Woyke T."/>
            <person name="Wu D."/>
            <person name="Spring S."/>
            <person name="Klenk H.-P."/>
            <person name="Eisen J.A."/>
        </authorList>
    </citation>
    <scope>NUCLEOTIDE SEQUENCE [LARGE SCALE GENOMIC DNA]</scope>
    <source>
        <strain evidence="8">ATCC 43595 / DSM 2588 / LMG 13176 / NBRC 15968 / NCIMB 11800 / UQM 2034</strain>
    </source>
</reference>
<dbReference type="EMBL" id="CP001699">
    <property type="protein sequence ID" value="ACU61707.1"/>
    <property type="molecule type" value="Genomic_DNA"/>
</dbReference>
<evidence type="ECO:0000256" key="4">
    <source>
        <dbReference type="ARBA" id="ARBA00023033"/>
    </source>
</evidence>
<dbReference type="PRINTS" id="PR00420">
    <property type="entry name" value="RNGMNOXGNASE"/>
</dbReference>
<keyword evidence="5" id="KW-0963">Cytoplasm</keyword>
<protein>
    <recommendedName>
        <fullName evidence="5">Flavin-dependent monooxygenase</fullName>
    </recommendedName>
    <alternativeName>
        <fullName evidence="5">TetX monooxygenase</fullName>
        <shortName evidence="5">TetX</shortName>
        <ecNumber evidence="5">1.14.13.-</ecNumber>
    </alternativeName>
</protein>
<evidence type="ECO:0000259" key="6">
    <source>
        <dbReference type="Pfam" id="PF01494"/>
    </source>
</evidence>
<comment type="function">
    <text evidence="5">An FAD-requiring monooxygenase active on some tetracycline antibiotic derivatives, which leads to their inactivation. Hydroxylates carbon 11a of tetracycline and some analogs.</text>
</comment>
<sequence length="392" mass="43261">MMLIAAKKVAIIGGGPGGLTLARLLQLKGADVTVYERDANAEARVQGATLDLHFESGLKAIKAMGLRDAFLNNYRPGAEKGRVIDKYGKIVYDEHSTDFEPMMNVLDLDSEYARPEIDRGPLRDILLNSLLPGTVVWDSQFKNMIPLGHGWKIEFRNGHTVTADIVIGADGGNSKVRPFVTDIQPSYTGIMIVQGNVGHAATTVPQASELLKGGKVYVHADGKYLHISSKGDGSIDFYFVEEKPEGWWNNSGVDFSDGRQVLAWFLSETRGWNDVWAPMFEKADSPYLLRPQYCIPFDQSWEAHANVTLLGDAAHIMPPSGEGVNLAMLDALELSERLTSGDFIDIKSAIAAYEAAMQERGTAEARSSIEMSQWMRAEDAQERLLQLFNHVE</sequence>
<dbReference type="RefSeq" id="WP_012791875.1">
    <property type="nucleotide sequence ID" value="NC_013132.1"/>
</dbReference>
<dbReference type="InterPro" id="IPR036188">
    <property type="entry name" value="FAD/NAD-bd_sf"/>
</dbReference>
<feature type="binding site" evidence="5">
    <location>
        <position position="51"/>
    </location>
    <ligand>
        <name>FAD</name>
        <dbReference type="ChEBI" id="CHEBI:57692"/>
    </ligand>
</feature>
<keyword evidence="5" id="KW-0547">Nucleotide-binding</keyword>
<evidence type="ECO:0000313" key="8">
    <source>
        <dbReference type="Proteomes" id="UP000002215"/>
    </source>
</evidence>
<keyword evidence="5" id="KW-0521">NADP</keyword>
<comment type="similarity">
    <text evidence="5">Belongs to the aromatic-ring hydroxylase family. TetX subfamily.</text>
</comment>
<dbReference type="GO" id="GO:0005737">
    <property type="term" value="C:cytoplasm"/>
    <property type="evidence" value="ECO:0007669"/>
    <property type="project" value="UniProtKB-SubCell"/>
</dbReference>
<organism evidence="7 8">
    <name type="scientific">Chitinophaga pinensis (strain ATCC 43595 / DSM 2588 / LMG 13176 / NBRC 15968 / NCIMB 11800 / UQM 2034)</name>
    <dbReference type="NCBI Taxonomy" id="485918"/>
    <lineage>
        <taxon>Bacteria</taxon>
        <taxon>Pseudomonadati</taxon>
        <taxon>Bacteroidota</taxon>
        <taxon>Chitinophagia</taxon>
        <taxon>Chitinophagales</taxon>
        <taxon>Chitinophagaceae</taxon>
        <taxon>Chitinophaga</taxon>
    </lineage>
</organism>
<feature type="domain" description="FAD-binding" evidence="6">
    <location>
        <begin position="8"/>
        <end position="338"/>
    </location>
</feature>
<name>A0A979G6I2_CHIPD</name>
<dbReference type="HAMAP" id="MF_00845">
    <property type="entry name" value="TetX_monooxygenase"/>
    <property type="match status" value="1"/>
</dbReference>
<dbReference type="PANTHER" id="PTHR46972:SF1">
    <property type="entry name" value="FAD DEPENDENT OXIDOREDUCTASE DOMAIN-CONTAINING PROTEIN"/>
    <property type="match status" value="1"/>
</dbReference>
<evidence type="ECO:0000256" key="3">
    <source>
        <dbReference type="ARBA" id="ARBA00023002"/>
    </source>
</evidence>
<keyword evidence="3 5" id="KW-0560">Oxidoreductase</keyword>
<gene>
    <name evidence="7" type="ordered locus">Cpin_4254</name>
</gene>
<dbReference type="Proteomes" id="UP000002215">
    <property type="component" value="Chromosome"/>
</dbReference>
<dbReference type="SUPFAM" id="SSF51905">
    <property type="entry name" value="FAD/NAD(P)-binding domain"/>
    <property type="match status" value="1"/>
</dbReference>
<dbReference type="Pfam" id="PF01494">
    <property type="entry name" value="FAD_binding_3"/>
    <property type="match status" value="1"/>
</dbReference>
<dbReference type="GO" id="GO:0004497">
    <property type="term" value="F:monooxygenase activity"/>
    <property type="evidence" value="ECO:0007669"/>
    <property type="project" value="UniProtKB-UniRule"/>
</dbReference>
<reference evidence="7 8" key="2">
    <citation type="journal article" date="2010" name="Stand. Genomic Sci.">
        <title>Complete genome sequence of Chitinophaga pinensis type strain (UQM 2034).</title>
        <authorList>
            <person name="Glavina Del Rio T."/>
            <person name="Abt B."/>
            <person name="Spring S."/>
            <person name="Lapidus A."/>
            <person name="Nolan M."/>
            <person name="Tice H."/>
            <person name="Copeland A."/>
            <person name="Cheng J.F."/>
            <person name="Chen F."/>
            <person name="Bruce D."/>
            <person name="Goodwin L."/>
            <person name="Pitluck S."/>
            <person name="Ivanova N."/>
            <person name="Mavromatis K."/>
            <person name="Mikhailova N."/>
            <person name="Pati A."/>
            <person name="Chen A."/>
            <person name="Palaniappan K."/>
            <person name="Land M."/>
            <person name="Hauser L."/>
            <person name="Chang Y.J."/>
            <person name="Jeffries C.D."/>
            <person name="Chain P."/>
            <person name="Saunders E."/>
            <person name="Detter J.C."/>
            <person name="Brettin T."/>
            <person name="Rohde M."/>
            <person name="Goker M."/>
            <person name="Bristow J."/>
            <person name="Eisen J.A."/>
            <person name="Markowitz V."/>
            <person name="Hugenholtz P."/>
            <person name="Kyrpides N.C."/>
            <person name="Klenk H.P."/>
            <person name="Lucas S."/>
        </authorList>
    </citation>
    <scope>NUCLEOTIDE SEQUENCE [LARGE SCALE GENOMIC DNA]</scope>
    <source>
        <strain evidence="8">ATCC 43595 / DSM 2588 / LMG 13176 / NBRC 15968 / NCIMB 11800 / UQM 2034</strain>
    </source>
</reference>
<keyword evidence="1 5" id="KW-0285">Flavoprotein</keyword>
<dbReference type="KEGG" id="cpi:Cpin_4254"/>
<dbReference type="EC" id="1.14.13.-" evidence="5"/>
<accession>A0A979G6I2</accession>
<proteinExistence type="inferred from homology"/>
<dbReference type="Gene3D" id="3.50.50.60">
    <property type="entry name" value="FAD/NAD(P)-binding domain"/>
    <property type="match status" value="1"/>
</dbReference>
<evidence type="ECO:0000256" key="5">
    <source>
        <dbReference type="HAMAP-Rule" id="MF_00845"/>
    </source>
</evidence>
<feature type="binding site" evidence="5">
    <location>
        <position position="44"/>
    </location>
    <ligand>
        <name>NADPH</name>
        <dbReference type="ChEBI" id="CHEBI:57783"/>
    </ligand>
</feature>
<comment type="catalytic activity">
    <reaction evidence="5">
        <text>a tetracycline + NADPH + O2 + H(+) = an 11a-hydroxytetracycline + NADP(+) + H2O</text>
        <dbReference type="Rhea" id="RHEA:61444"/>
        <dbReference type="ChEBI" id="CHEBI:15377"/>
        <dbReference type="ChEBI" id="CHEBI:15378"/>
        <dbReference type="ChEBI" id="CHEBI:15379"/>
        <dbReference type="ChEBI" id="CHEBI:57783"/>
        <dbReference type="ChEBI" id="CHEBI:58349"/>
        <dbReference type="ChEBI" id="CHEBI:144644"/>
        <dbReference type="ChEBI" id="CHEBI:144645"/>
    </reaction>
</comment>
<dbReference type="GO" id="GO:0071949">
    <property type="term" value="F:FAD binding"/>
    <property type="evidence" value="ECO:0007669"/>
    <property type="project" value="InterPro"/>
</dbReference>
<comment type="subunit">
    <text evidence="5">Monomer.</text>
</comment>
<dbReference type="GO" id="GO:0046677">
    <property type="term" value="P:response to antibiotic"/>
    <property type="evidence" value="ECO:0007669"/>
    <property type="project" value="InterPro"/>
</dbReference>
<dbReference type="AlphaFoldDB" id="A0A979G6I2"/>
<dbReference type="PANTHER" id="PTHR46972">
    <property type="entry name" value="MONOOXYGENASE ASQM-RELATED"/>
    <property type="match status" value="1"/>
</dbReference>
<feature type="binding site" evidence="5">
    <location>
        <position position="312"/>
    </location>
    <ligand>
        <name>FAD</name>
        <dbReference type="ChEBI" id="CHEBI:57692"/>
    </ligand>
</feature>
<comment type="cofactor">
    <cofactor evidence="5">
        <name>FAD</name>
        <dbReference type="ChEBI" id="CHEBI:57692"/>
    </cofactor>
</comment>
<keyword evidence="4 5" id="KW-0503">Monooxygenase</keyword>
<comment type="domain">
    <text evidence="5">Consists of an N-terminal FAD-binding domain with a Rossman fold and a C-terminal substrate-binding domain.</text>
</comment>
<keyword evidence="2 5" id="KW-0274">FAD</keyword>
<evidence type="ECO:0000313" key="7">
    <source>
        <dbReference type="EMBL" id="ACU61707.1"/>
    </source>
</evidence>
<evidence type="ECO:0000256" key="2">
    <source>
        <dbReference type="ARBA" id="ARBA00022827"/>
    </source>
</evidence>
<dbReference type="InterPro" id="IPR043683">
    <property type="entry name" value="TetX_monooxygenase"/>
</dbReference>
<dbReference type="InterPro" id="IPR002938">
    <property type="entry name" value="FAD-bd"/>
</dbReference>